<dbReference type="RefSeq" id="WP_048570582.1">
    <property type="nucleotide sequence ID" value="NZ_LFVU01000026.1"/>
</dbReference>
<gene>
    <name evidence="3" type="ORF">CLCY_3c02110</name>
</gene>
<keyword evidence="2" id="KW-0472">Membrane</keyword>
<keyword evidence="2" id="KW-0812">Transmembrane</keyword>
<name>A0A0J8D798_CLOCY</name>
<evidence type="ECO:0000313" key="3">
    <source>
        <dbReference type="EMBL" id="KMT21940.1"/>
    </source>
</evidence>
<accession>A0A0J8D798</accession>
<feature type="transmembrane region" description="Helical" evidence="2">
    <location>
        <begin position="30"/>
        <end position="48"/>
    </location>
</feature>
<evidence type="ECO:0008006" key="5">
    <source>
        <dbReference type="Google" id="ProtNLM"/>
    </source>
</evidence>
<organism evidence="3 4">
    <name type="scientific">Clostridium cylindrosporum DSM 605</name>
    <dbReference type="NCBI Taxonomy" id="1121307"/>
    <lineage>
        <taxon>Bacteria</taxon>
        <taxon>Bacillati</taxon>
        <taxon>Bacillota</taxon>
        <taxon>Clostridia</taxon>
        <taxon>Eubacteriales</taxon>
        <taxon>Clostridiaceae</taxon>
        <taxon>Clostridium</taxon>
    </lineage>
</organism>
<feature type="region of interest" description="Disordered" evidence="1">
    <location>
        <begin position="135"/>
        <end position="159"/>
    </location>
</feature>
<keyword evidence="2" id="KW-1133">Transmembrane helix</keyword>
<dbReference type="AlphaFoldDB" id="A0A0J8D798"/>
<dbReference type="OrthoDB" id="2111682at2"/>
<evidence type="ECO:0000313" key="4">
    <source>
        <dbReference type="Proteomes" id="UP000036756"/>
    </source>
</evidence>
<comment type="caution">
    <text evidence="3">The sequence shown here is derived from an EMBL/GenBank/DDBJ whole genome shotgun (WGS) entry which is preliminary data.</text>
</comment>
<reference evidence="3 4" key="1">
    <citation type="submission" date="2015-06" db="EMBL/GenBank/DDBJ databases">
        <title>Draft genome sequence of the purine-degrading Clostridium cylindrosporum HC-1 (DSM 605).</title>
        <authorList>
            <person name="Poehlein A."/>
            <person name="Schiel-Bengelsdorf B."/>
            <person name="Bengelsdorf F."/>
            <person name="Daniel R."/>
            <person name="Duerre P."/>
        </authorList>
    </citation>
    <scope>NUCLEOTIDE SEQUENCE [LARGE SCALE GENOMIC DNA]</scope>
    <source>
        <strain evidence="3 4">DSM 605</strain>
    </source>
</reference>
<feature type="transmembrane region" description="Helical" evidence="2">
    <location>
        <begin position="7"/>
        <end position="24"/>
    </location>
</feature>
<dbReference type="Pfam" id="PF10710">
    <property type="entry name" value="DUF2512"/>
    <property type="match status" value="1"/>
</dbReference>
<dbReference type="PATRIC" id="fig|1121307.3.peg.1564"/>
<feature type="transmembrane region" description="Helical" evidence="2">
    <location>
        <begin position="60"/>
        <end position="82"/>
    </location>
</feature>
<evidence type="ECO:0000256" key="1">
    <source>
        <dbReference type="SAM" id="MobiDB-lite"/>
    </source>
</evidence>
<dbReference type="STRING" id="1121307.CLCY_3c02110"/>
<dbReference type="Proteomes" id="UP000036756">
    <property type="component" value="Unassembled WGS sequence"/>
</dbReference>
<protein>
    <recommendedName>
        <fullName evidence="5">Integral membrane protein</fullName>
    </recommendedName>
</protein>
<feature type="transmembrane region" description="Helical" evidence="2">
    <location>
        <begin position="88"/>
        <end position="105"/>
    </location>
</feature>
<keyword evidence="4" id="KW-1185">Reference proteome</keyword>
<dbReference type="InterPro" id="IPR019649">
    <property type="entry name" value="DUF2512"/>
</dbReference>
<dbReference type="EMBL" id="LFVU01000026">
    <property type="protein sequence ID" value="KMT21940.1"/>
    <property type="molecule type" value="Genomic_DNA"/>
</dbReference>
<sequence length="159" mass="17503">MSKSTGLLLTKLIATLVATWISFSLIANNILAFVLTLSVVVTVLNYLVGELFVLRNFGNLTATISDSGLAMITAYIVGSFAASFNANIISFITYGVLIAIIEYFLHMYILRTKEVAPNPNDDLFRSNRVNYNTEAGNEINPDINSSNTDNKINKQKTKN</sequence>
<proteinExistence type="predicted"/>
<evidence type="ECO:0000256" key="2">
    <source>
        <dbReference type="SAM" id="Phobius"/>
    </source>
</evidence>